<protein>
    <submittedName>
        <fullName evidence="1">Uncharacterized protein</fullName>
    </submittedName>
</protein>
<gene>
    <name evidence="1" type="ORF">BDR25DRAFT_45136</name>
</gene>
<evidence type="ECO:0000313" key="2">
    <source>
        <dbReference type="Proteomes" id="UP000799755"/>
    </source>
</evidence>
<organism evidence="1 2">
    <name type="scientific">Lindgomyces ingoldianus</name>
    <dbReference type="NCBI Taxonomy" id="673940"/>
    <lineage>
        <taxon>Eukaryota</taxon>
        <taxon>Fungi</taxon>
        <taxon>Dikarya</taxon>
        <taxon>Ascomycota</taxon>
        <taxon>Pezizomycotina</taxon>
        <taxon>Dothideomycetes</taxon>
        <taxon>Pleosporomycetidae</taxon>
        <taxon>Pleosporales</taxon>
        <taxon>Lindgomycetaceae</taxon>
        <taxon>Lindgomyces</taxon>
    </lineage>
</organism>
<sequence>MDAHLQPFVPTLAPSPLFMIPPELRLLIYEFVFGSPPEHVLAPPRSSLNLEPLLTCRQLYVEAKLLAFAHTTHNINWLPRASLTCQRRLLVLEPTQIAHIRHVSINTSAAGLYESLQPFRCHFDHIKYPALRLDSLTIILDLPDTSATTREHRVRELNMVLTSIWYYKNVRKVVLLNVLHREALNRHPTLLGRWSCMDCDKGIATNEMRWRFELTSFYDYAWKPWHIYLHGQARPNVPHPGSRYGMLRRG</sequence>
<dbReference type="EMBL" id="MU003493">
    <property type="protein sequence ID" value="KAF2477280.1"/>
    <property type="molecule type" value="Genomic_DNA"/>
</dbReference>
<proteinExistence type="predicted"/>
<keyword evidence="2" id="KW-1185">Reference proteome</keyword>
<evidence type="ECO:0000313" key="1">
    <source>
        <dbReference type="EMBL" id="KAF2477280.1"/>
    </source>
</evidence>
<reference evidence="1" key="1">
    <citation type="journal article" date="2020" name="Stud. Mycol.">
        <title>101 Dothideomycetes genomes: a test case for predicting lifestyles and emergence of pathogens.</title>
        <authorList>
            <person name="Haridas S."/>
            <person name="Albert R."/>
            <person name="Binder M."/>
            <person name="Bloem J."/>
            <person name="Labutti K."/>
            <person name="Salamov A."/>
            <person name="Andreopoulos B."/>
            <person name="Baker S."/>
            <person name="Barry K."/>
            <person name="Bills G."/>
            <person name="Bluhm B."/>
            <person name="Cannon C."/>
            <person name="Castanera R."/>
            <person name="Culley D."/>
            <person name="Daum C."/>
            <person name="Ezra D."/>
            <person name="Gonzalez J."/>
            <person name="Henrissat B."/>
            <person name="Kuo A."/>
            <person name="Liang C."/>
            <person name="Lipzen A."/>
            <person name="Lutzoni F."/>
            <person name="Magnuson J."/>
            <person name="Mondo S."/>
            <person name="Nolan M."/>
            <person name="Ohm R."/>
            <person name="Pangilinan J."/>
            <person name="Park H.-J."/>
            <person name="Ramirez L."/>
            <person name="Alfaro M."/>
            <person name="Sun H."/>
            <person name="Tritt A."/>
            <person name="Yoshinaga Y."/>
            <person name="Zwiers L.-H."/>
            <person name="Turgeon B."/>
            <person name="Goodwin S."/>
            <person name="Spatafora J."/>
            <person name="Crous P."/>
            <person name="Grigoriev I."/>
        </authorList>
    </citation>
    <scope>NUCLEOTIDE SEQUENCE</scope>
    <source>
        <strain evidence="1">ATCC 200398</strain>
    </source>
</reference>
<accession>A0ACB6REZ0</accession>
<comment type="caution">
    <text evidence="1">The sequence shown here is derived from an EMBL/GenBank/DDBJ whole genome shotgun (WGS) entry which is preliminary data.</text>
</comment>
<name>A0ACB6REZ0_9PLEO</name>
<dbReference type="Proteomes" id="UP000799755">
    <property type="component" value="Unassembled WGS sequence"/>
</dbReference>